<name>A0A6J8ACX0_MYTCO</name>
<feature type="region of interest" description="Disordered" evidence="2">
    <location>
        <begin position="745"/>
        <end position="768"/>
    </location>
</feature>
<keyword evidence="3" id="KW-0472">Membrane</keyword>
<proteinExistence type="predicted"/>
<keyword evidence="3" id="KW-1133">Transmembrane helix</keyword>
<dbReference type="InterPro" id="IPR009030">
    <property type="entry name" value="Growth_fac_rcpt_cys_sf"/>
</dbReference>
<feature type="compositionally biased region" description="Basic and acidic residues" evidence="2">
    <location>
        <begin position="706"/>
        <end position="717"/>
    </location>
</feature>
<feature type="compositionally biased region" description="Polar residues" evidence="2">
    <location>
        <begin position="758"/>
        <end position="768"/>
    </location>
</feature>
<feature type="signal peptide" evidence="4">
    <location>
        <begin position="1"/>
        <end position="21"/>
    </location>
</feature>
<keyword evidence="1" id="KW-1015">Disulfide bond</keyword>
<feature type="compositionally biased region" description="Polar residues" evidence="2">
    <location>
        <begin position="652"/>
        <end position="671"/>
    </location>
</feature>
<keyword evidence="4" id="KW-0732">Signal</keyword>
<evidence type="ECO:0000313" key="6">
    <source>
        <dbReference type="EMBL" id="CAC5364830.1"/>
    </source>
</evidence>
<keyword evidence="7" id="KW-1185">Reference proteome</keyword>
<feature type="compositionally biased region" description="Basic and acidic residues" evidence="2">
    <location>
        <begin position="637"/>
        <end position="648"/>
    </location>
</feature>
<comment type="caution">
    <text evidence="1">Lacks conserved residue(s) required for the propagation of feature annotation.</text>
</comment>
<dbReference type="AlphaFoldDB" id="A0A6J8ACX0"/>
<feature type="domain" description="TNFR-Cys" evidence="5">
    <location>
        <begin position="291"/>
        <end position="337"/>
    </location>
</feature>
<evidence type="ECO:0000256" key="3">
    <source>
        <dbReference type="SAM" id="Phobius"/>
    </source>
</evidence>
<feature type="transmembrane region" description="Helical" evidence="3">
    <location>
        <begin position="346"/>
        <end position="373"/>
    </location>
</feature>
<gene>
    <name evidence="6" type="ORF">MCOR_5738</name>
</gene>
<evidence type="ECO:0000256" key="4">
    <source>
        <dbReference type="SAM" id="SignalP"/>
    </source>
</evidence>
<dbReference type="PROSITE" id="PS50050">
    <property type="entry name" value="TNFR_NGFR_2"/>
    <property type="match status" value="1"/>
</dbReference>
<dbReference type="Proteomes" id="UP000507470">
    <property type="component" value="Unassembled WGS sequence"/>
</dbReference>
<feature type="compositionally biased region" description="Polar residues" evidence="2">
    <location>
        <begin position="722"/>
        <end position="733"/>
    </location>
</feature>
<evidence type="ECO:0000313" key="7">
    <source>
        <dbReference type="Proteomes" id="UP000507470"/>
    </source>
</evidence>
<protein>
    <recommendedName>
        <fullName evidence="5">TNFR-Cys domain-containing protein</fullName>
    </recommendedName>
</protein>
<dbReference type="SUPFAM" id="SSF57184">
    <property type="entry name" value="Growth factor receptor domain"/>
    <property type="match status" value="1"/>
</dbReference>
<reference evidence="6 7" key="1">
    <citation type="submission" date="2020-06" db="EMBL/GenBank/DDBJ databases">
        <authorList>
            <person name="Li R."/>
            <person name="Bekaert M."/>
        </authorList>
    </citation>
    <scope>NUCLEOTIDE SEQUENCE [LARGE SCALE GENOMIC DNA]</scope>
    <source>
        <strain evidence="7">wild</strain>
    </source>
</reference>
<dbReference type="PANTHER" id="PTHR46704">
    <property type="entry name" value="CXC DOMAIN-CONTAINING PROTEIN-RELATED"/>
    <property type="match status" value="1"/>
</dbReference>
<feature type="compositionally biased region" description="Polar residues" evidence="2">
    <location>
        <begin position="680"/>
        <end position="699"/>
    </location>
</feature>
<dbReference type="OrthoDB" id="10538373at2759"/>
<feature type="region of interest" description="Disordered" evidence="2">
    <location>
        <begin position="633"/>
        <end position="733"/>
    </location>
</feature>
<dbReference type="PANTHER" id="PTHR46704:SF1">
    <property type="entry name" value="TELOMERE LENGTH REGULATION PROTEIN TEL2 HOMOLOG"/>
    <property type="match status" value="1"/>
</dbReference>
<accession>A0A6J8ACX0</accession>
<dbReference type="EMBL" id="CACVKT020001076">
    <property type="protein sequence ID" value="CAC5364830.1"/>
    <property type="molecule type" value="Genomic_DNA"/>
</dbReference>
<feature type="disulfide bond" evidence="1">
    <location>
        <begin position="312"/>
        <end position="325"/>
    </location>
</feature>
<organism evidence="6 7">
    <name type="scientific">Mytilus coruscus</name>
    <name type="common">Sea mussel</name>
    <dbReference type="NCBI Taxonomy" id="42192"/>
    <lineage>
        <taxon>Eukaryota</taxon>
        <taxon>Metazoa</taxon>
        <taxon>Spiralia</taxon>
        <taxon>Lophotrochozoa</taxon>
        <taxon>Mollusca</taxon>
        <taxon>Bivalvia</taxon>
        <taxon>Autobranchia</taxon>
        <taxon>Pteriomorphia</taxon>
        <taxon>Mytilida</taxon>
        <taxon>Mytiloidea</taxon>
        <taxon>Mytilidae</taxon>
        <taxon>Mytilinae</taxon>
        <taxon>Mytilus</taxon>
    </lineage>
</organism>
<keyword evidence="3" id="KW-0812">Transmembrane</keyword>
<dbReference type="InterPro" id="IPR001368">
    <property type="entry name" value="TNFR/NGFR_Cys_rich_reg"/>
</dbReference>
<evidence type="ECO:0000259" key="5">
    <source>
        <dbReference type="PROSITE" id="PS50050"/>
    </source>
</evidence>
<feature type="repeat" description="TNFR-Cys" evidence="1">
    <location>
        <begin position="291"/>
        <end position="337"/>
    </location>
</feature>
<feature type="chain" id="PRO_5026914292" description="TNFR-Cys domain-containing protein" evidence="4">
    <location>
        <begin position="22"/>
        <end position="1055"/>
    </location>
</feature>
<evidence type="ECO:0000256" key="2">
    <source>
        <dbReference type="SAM" id="MobiDB-lite"/>
    </source>
</evidence>
<evidence type="ECO:0000256" key="1">
    <source>
        <dbReference type="PROSITE-ProRule" id="PRU00206"/>
    </source>
</evidence>
<sequence length="1055" mass="118901">MSDVYHLLILFFLIISKESFSSNECFLECKISTLCEQSCPDGLFYLISSTTMTINVTSCPIENTNRTNGFVTNTFETDTSTLKHQEKTTTMDHSTIDNTTKSILTSSFGNIAETTIFSNTLETPSLSLFEIENMTVSIITSNFGSKVDTSIFSSTLETFSLSLFENISSPKIRTPYSENLEGSRLATSISSIFNFSEAGITFSSDILFSGSSSKKDTNKSSSEIKGKIVMSLSGTTNFMKSETKNIMLNFTDDIVMELESNMLTPTPSSSIYSSEILEPFHTIIYHLCVEKCPDGYYANETNERCISCRDVCTNCSASDSLQRNCACNVTNSIDELCSDVDVKSSIALVTIIIVCIASVLVFLGVIVVVLCVLRKKRRLERKNSHVSESGIEIIAINECVQFDKDTSDSRYFRGSTLTVQELSYSKDSSRSRYIRDPTLTIQAETHSREEGSYDYAVKRSVNPPYDDAHGETDKSEQGYHYATARSLNATIRNEDNSYKTNTLFITPFIMSENSTDINIRHSKGNESKSTSLSSEFDLGKKYHCIDYVDIAQHNTKGTESYQKRFNNSYERTGVDFVSSEMTSTCNLNSSTSESEHSIYSNSVVINWYGKPDPIYDSCDYTDSDSCNSVVDDQLEQTSDKDRSAKSSEDYENLNNYYSDSCNSVVDNQLEQTSDKDRSAKSSNYENVNNYDSDSCNSLVDDQLEQTSDKDRSAKSSEEDYENVNNYDSDSCNSLVDDQLEQTSDIDRSAKSSEEDYENFNNYDSDSCNSLVDDQLEQTSDIDRSAKSSEEDYENVNNYELADKKQDLELKSLLFSEEFKTKALYHRACFAKFLFSIPKKEEVFDELDISEHHKAFRCLVRTVFQYQKESLNAHISSIKVKQGLERSLTLDDSCTNFMACLLFDKPKERYELPRYSDAYGKMKALNKLFHFGPAFTKGYQRLNLNFVAYALVIDAKPSDMATVFTTIKQCLDMSKRAGQQYAVQKFDQQLYNVAQQMKWSMPDVFQSHIIRHGGCHGLSCFIATVGKLWASTGLYDLLVDSGMYAPNTVDQMIVGK</sequence>